<evidence type="ECO:0000313" key="1">
    <source>
        <dbReference type="EMBL" id="SEW18614.1"/>
    </source>
</evidence>
<dbReference type="EMBL" id="FOJA01000001">
    <property type="protein sequence ID" value="SEW18614.1"/>
    <property type="molecule type" value="Genomic_DNA"/>
</dbReference>
<gene>
    <name evidence="1" type="ORF">SAMN04487945_2016</name>
</gene>
<proteinExistence type="predicted"/>
<keyword evidence="2" id="KW-1185">Reference proteome</keyword>
<dbReference type="AlphaFoldDB" id="A0A1I0PVY5"/>
<name>A0A1I0PVY5_9EURY</name>
<reference evidence="1 2" key="1">
    <citation type="submission" date="2016-10" db="EMBL/GenBank/DDBJ databases">
        <authorList>
            <person name="de Groot N.N."/>
        </authorList>
    </citation>
    <scope>NUCLEOTIDE SEQUENCE [LARGE SCALE GENOMIC DNA]</scope>
    <source>
        <strain evidence="1 2">CGMCC 1.5337</strain>
    </source>
</reference>
<accession>A0A1I0PVY5</accession>
<dbReference type="Proteomes" id="UP000198518">
    <property type="component" value="Unassembled WGS sequence"/>
</dbReference>
<sequence length="99" mass="10560">MQDARDGEVCPGQCRELAVGDGEGVLVVWHLEGGRRPAVVAVVVEEDAAAVRDADDDPVGPRLGGVEVRSVDWFGASLDGEVGMVEQRFEVGQRVDVDE</sequence>
<protein>
    <submittedName>
        <fullName evidence="1">Uncharacterized protein</fullName>
    </submittedName>
</protein>
<organism evidence="1 2">
    <name type="scientific">Halobacterium jilantaiense</name>
    <dbReference type="NCBI Taxonomy" id="355548"/>
    <lineage>
        <taxon>Archaea</taxon>
        <taxon>Methanobacteriati</taxon>
        <taxon>Methanobacteriota</taxon>
        <taxon>Stenosarchaea group</taxon>
        <taxon>Halobacteria</taxon>
        <taxon>Halobacteriales</taxon>
        <taxon>Halobacteriaceae</taxon>
        <taxon>Halobacterium</taxon>
    </lineage>
</organism>
<evidence type="ECO:0000313" key="2">
    <source>
        <dbReference type="Proteomes" id="UP000198518"/>
    </source>
</evidence>